<dbReference type="CDD" id="cd07075">
    <property type="entry name" value="NR_LBD_MR"/>
    <property type="match status" value="1"/>
</dbReference>
<dbReference type="GO" id="GO:0043565">
    <property type="term" value="F:sequence-specific DNA binding"/>
    <property type="evidence" value="ECO:0007669"/>
    <property type="project" value="InterPro"/>
</dbReference>
<keyword evidence="18" id="KW-1185">Reference proteome</keyword>
<dbReference type="GO" id="GO:0005634">
    <property type="term" value="C:nucleus"/>
    <property type="evidence" value="ECO:0007669"/>
    <property type="project" value="UniProtKB-SubCell"/>
</dbReference>
<comment type="caution">
    <text evidence="17">The sequence shown here is derived from an EMBL/GenBank/DDBJ whole genome shotgun (WGS) entry which is preliminary data.</text>
</comment>
<dbReference type="Gene3D" id="1.10.565.10">
    <property type="entry name" value="Retinoid X Receptor"/>
    <property type="match status" value="1"/>
</dbReference>
<dbReference type="Pfam" id="PF00105">
    <property type="entry name" value="zf-C4"/>
    <property type="match status" value="1"/>
</dbReference>
<evidence type="ECO:0000256" key="8">
    <source>
        <dbReference type="ARBA" id="ARBA00023121"/>
    </source>
</evidence>
<feature type="domain" description="Nuclear receptor" evidence="15">
    <location>
        <begin position="15"/>
        <end position="94"/>
    </location>
</feature>
<comment type="subcellular location">
    <subcellularLocation>
        <location evidence="13">Nucleus</location>
    </subcellularLocation>
</comment>
<sequence length="400" mass="45183">SSTLRSVSTGSSRPSKICLVCGDEASGCHYGVVTCGSCKVFFKRAVEGKCSWQHNYLCAGRNDCIIDKIRRKNCPACRLQKCLQAGMNLGGKKSISRGEAERVRETQNLKQAPSSELSAQSPGTTYIAPAKEPSVNSALVPQLSTISRALTPTPVTILENIEPEIVYAGYDNSKPDTAENLLSTLNRLAGKQMIQVVKWAKVLPGFKNLPLEDQITLIQYSWMCLSSFALSWRSYKHTNSQFLYFAPDLVFNEEKMHQSAMYELCQGMHQISLQFVRLQLTFEEYTIMKVLLLLSTIPKDGLKSQAAFEEMRTNYIKELRKMVTKCPNNSGQSWQRFYQLTKLLDSMHDLVSDLLEFCFYTFRESQALKVEFPAMLVEIISDQLPKVESGNAKPLYFHRK</sequence>
<evidence type="ECO:0000256" key="4">
    <source>
        <dbReference type="ARBA" id="ARBA00022771"/>
    </source>
</evidence>
<dbReference type="InterPro" id="IPR001723">
    <property type="entry name" value="Nuclear_hrmn_rcpt"/>
</dbReference>
<dbReference type="PRINTS" id="PR00398">
    <property type="entry name" value="STRDHORMONER"/>
</dbReference>
<keyword evidence="7 13" id="KW-0805">Transcription regulation</keyword>
<evidence type="ECO:0000313" key="18">
    <source>
        <dbReference type="Proteomes" id="UP000475037"/>
    </source>
</evidence>
<dbReference type="GO" id="GO:0008270">
    <property type="term" value="F:zinc ion binding"/>
    <property type="evidence" value="ECO:0007669"/>
    <property type="project" value="UniProtKB-KW"/>
</dbReference>
<feature type="compositionally biased region" description="Polar residues" evidence="14">
    <location>
        <begin position="108"/>
        <end position="123"/>
    </location>
</feature>
<feature type="region of interest" description="Disordered" evidence="14">
    <location>
        <begin position="92"/>
        <end position="123"/>
    </location>
</feature>
<keyword evidence="8" id="KW-0446">Lipid-binding</keyword>
<dbReference type="Gene3D" id="3.30.50.10">
    <property type="entry name" value="Erythroid Transcription Factor GATA-1, subunit A"/>
    <property type="match status" value="1"/>
</dbReference>
<keyword evidence="5 13" id="KW-0862">Zinc</keyword>
<dbReference type="PROSITE" id="PS51030">
    <property type="entry name" value="NUCLEAR_REC_DBD_2"/>
    <property type="match status" value="1"/>
</dbReference>
<evidence type="ECO:0000259" key="16">
    <source>
        <dbReference type="PROSITE" id="PS51843"/>
    </source>
</evidence>
<gene>
    <name evidence="17" type="primary">Nr3c2_1</name>
    <name evidence="17" type="ORF">FOF47_R12715</name>
</gene>
<reference evidence="17 18" key="1">
    <citation type="submission" date="2019-11" db="EMBL/GenBank/DDBJ databases">
        <authorList>
            <person name="Yang C."/>
            <person name="Li F."/>
        </authorList>
    </citation>
    <scope>NUCLEOTIDE SEQUENCE [LARGE SCALE GENOMIC DNA]</scope>
    <source>
        <strain evidence="17">KB4526</strain>
        <tissue evidence="17">Muscle</tissue>
    </source>
</reference>
<evidence type="ECO:0000256" key="14">
    <source>
        <dbReference type="SAM" id="MobiDB-lite"/>
    </source>
</evidence>
<keyword evidence="10 13" id="KW-0804">Transcription</keyword>
<dbReference type="SUPFAM" id="SSF48508">
    <property type="entry name" value="Nuclear receptor ligand-binding domain"/>
    <property type="match status" value="1"/>
</dbReference>
<keyword evidence="6" id="KW-0832">Ubl conjugation</keyword>
<dbReference type="InterPro" id="IPR050200">
    <property type="entry name" value="Nuclear_hormone_rcpt_NR3"/>
</dbReference>
<evidence type="ECO:0000256" key="9">
    <source>
        <dbReference type="ARBA" id="ARBA00023125"/>
    </source>
</evidence>
<evidence type="ECO:0000256" key="5">
    <source>
        <dbReference type="ARBA" id="ARBA00022833"/>
    </source>
</evidence>
<dbReference type="Pfam" id="PF00104">
    <property type="entry name" value="Hormone_recep"/>
    <property type="match status" value="1"/>
</dbReference>
<feature type="non-terminal residue" evidence="17">
    <location>
        <position position="400"/>
    </location>
</feature>
<evidence type="ECO:0000256" key="3">
    <source>
        <dbReference type="ARBA" id="ARBA00022723"/>
    </source>
</evidence>
<proteinExistence type="inferred from homology"/>
<dbReference type="SMART" id="SM00430">
    <property type="entry name" value="HOLI"/>
    <property type="match status" value="1"/>
</dbReference>
<dbReference type="FunFam" id="1.10.565.10:FF:000004">
    <property type="entry name" value="Androgen receptor variant"/>
    <property type="match status" value="1"/>
</dbReference>
<dbReference type="InterPro" id="IPR035500">
    <property type="entry name" value="NHR-like_dom_sf"/>
</dbReference>
<dbReference type="AlphaFoldDB" id="A0A6G1BEH8"/>
<name>A0A6G1BEH8_CROCR</name>
<dbReference type="Proteomes" id="UP000475037">
    <property type="component" value="Unassembled WGS sequence"/>
</dbReference>
<dbReference type="GO" id="GO:0003700">
    <property type="term" value="F:DNA-binding transcription factor activity"/>
    <property type="evidence" value="ECO:0007669"/>
    <property type="project" value="InterPro"/>
</dbReference>
<evidence type="ECO:0000256" key="1">
    <source>
        <dbReference type="ARBA" id="ARBA00022553"/>
    </source>
</evidence>
<dbReference type="EMBL" id="VOAJ01000673">
    <property type="protein sequence ID" value="KAF0886468.1"/>
    <property type="molecule type" value="Genomic_DNA"/>
</dbReference>
<comment type="similarity">
    <text evidence="13">Belongs to the nuclear hormone receptor family.</text>
</comment>
<organism evidence="17 18">
    <name type="scientific">Crocuta crocuta</name>
    <name type="common">Spotted hyena</name>
    <dbReference type="NCBI Taxonomy" id="9678"/>
    <lineage>
        <taxon>Eukaryota</taxon>
        <taxon>Metazoa</taxon>
        <taxon>Chordata</taxon>
        <taxon>Craniata</taxon>
        <taxon>Vertebrata</taxon>
        <taxon>Euteleostomi</taxon>
        <taxon>Mammalia</taxon>
        <taxon>Eutheria</taxon>
        <taxon>Laurasiatheria</taxon>
        <taxon>Carnivora</taxon>
        <taxon>Feliformia</taxon>
        <taxon>Hyaenidae</taxon>
        <taxon>Crocuta</taxon>
    </lineage>
</organism>
<feature type="compositionally biased region" description="Basic and acidic residues" evidence="14">
    <location>
        <begin position="96"/>
        <end position="107"/>
    </location>
</feature>
<keyword evidence="1" id="KW-0597">Phosphoprotein</keyword>
<dbReference type="CDD" id="cd07172">
    <property type="entry name" value="NR_DBD_GR_PR"/>
    <property type="match status" value="1"/>
</dbReference>
<keyword evidence="9 13" id="KW-0238">DNA-binding</keyword>
<evidence type="ECO:0000313" key="17">
    <source>
        <dbReference type="EMBL" id="KAF0886468.1"/>
    </source>
</evidence>
<dbReference type="PANTHER" id="PTHR48092">
    <property type="entry name" value="KNIRPS-RELATED PROTEIN-RELATED"/>
    <property type="match status" value="1"/>
</dbReference>
<dbReference type="InterPro" id="IPR013088">
    <property type="entry name" value="Znf_NHR/GATA"/>
</dbReference>
<evidence type="ECO:0000256" key="12">
    <source>
        <dbReference type="ARBA" id="ARBA00023242"/>
    </source>
</evidence>
<evidence type="ECO:0000256" key="11">
    <source>
        <dbReference type="ARBA" id="ARBA00023170"/>
    </source>
</evidence>
<evidence type="ECO:0000256" key="13">
    <source>
        <dbReference type="RuleBase" id="RU004334"/>
    </source>
</evidence>
<dbReference type="PROSITE" id="PS51843">
    <property type="entry name" value="NR_LBD"/>
    <property type="match status" value="1"/>
</dbReference>
<keyword evidence="12 13" id="KW-0539">Nucleus</keyword>
<keyword evidence="2" id="KW-0754">Steroid-binding</keyword>
<feature type="domain" description="NR LBD" evidence="16">
    <location>
        <begin position="146"/>
        <end position="380"/>
    </location>
</feature>
<keyword evidence="4 13" id="KW-0863">Zinc-finger</keyword>
<evidence type="ECO:0000256" key="7">
    <source>
        <dbReference type="ARBA" id="ARBA00023015"/>
    </source>
</evidence>
<dbReference type="SMART" id="SM00399">
    <property type="entry name" value="ZnF_C4"/>
    <property type="match status" value="1"/>
</dbReference>
<evidence type="ECO:0000256" key="2">
    <source>
        <dbReference type="ARBA" id="ARBA00022665"/>
    </source>
</evidence>
<evidence type="ECO:0000259" key="15">
    <source>
        <dbReference type="PROSITE" id="PS51030"/>
    </source>
</evidence>
<dbReference type="InterPro" id="IPR000536">
    <property type="entry name" value="Nucl_hrmn_rcpt_lig-bd"/>
</dbReference>
<dbReference type="SUPFAM" id="SSF57716">
    <property type="entry name" value="Glucocorticoid receptor-like (DNA-binding domain)"/>
    <property type="match status" value="1"/>
</dbReference>
<evidence type="ECO:0000256" key="10">
    <source>
        <dbReference type="ARBA" id="ARBA00023163"/>
    </source>
</evidence>
<dbReference type="GO" id="GO:0005496">
    <property type="term" value="F:steroid binding"/>
    <property type="evidence" value="ECO:0007669"/>
    <property type="project" value="UniProtKB-KW"/>
</dbReference>
<accession>A0A6G1BEH8</accession>
<protein>
    <submittedName>
        <fullName evidence="17">MCR protein</fullName>
    </submittedName>
</protein>
<keyword evidence="11 13" id="KW-0675">Receptor</keyword>
<dbReference type="PRINTS" id="PR00047">
    <property type="entry name" value="STROIDFINGER"/>
</dbReference>
<dbReference type="InterPro" id="IPR001628">
    <property type="entry name" value="Znf_hrmn_rcpt"/>
</dbReference>
<keyword evidence="3 13" id="KW-0479">Metal-binding</keyword>
<feature type="non-terminal residue" evidence="17">
    <location>
        <position position="1"/>
    </location>
</feature>
<dbReference type="PROSITE" id="PS00031">
    <property type="entry name" value="NUCLEAR_REC_DBD_1"/>
    <property type="match status" value="1"/>
</dbReference>
<evidence type="ECO:0000256" key="6">
    <source>
        <dbReference type="ARBA" id="ARBA00022843"/>
    </source>
</evidence>